<proteinExistence type="predicted"/>
<name>A0A2K1IBZ5_PHYPA</name>
<evidence type="ECO:0000313" key="3">
    <source>
        <dbReference type="Proteomes" id="UP000006727"/>
    </source>
</evidence>
<gene>
    <name evidence="1" type="ORF">PHYPA_030267</name>
</gene>
<reference evidence="1 3" key="2">
    <citation type="journal article" date="2018" name="Plant J.">
        <title>The Physcomitrella patens chromosome-scale assembly reveals moss genome structure and evolution.</title>
        <authorList>
            <person name="Lang D."/>
            <person name="Ullrich K.K."/>
            <person name="Murat F."/>
            <person name="Fuchs J."/>
            <person name="Jenkins J."/>
            <person name="Haas F.B."/>
            <person name="Piednoel M."/>
            <person name="Gundlach H."/>
            <person name="Van Bel M."/>
            <person name="Meyberg R."/>
            <person name="Vives C."/>
            <person name="Morata J."/>
            <person name="Symeonidi A."/>
            <person name="Hiss M."/>
            <person name="Muchero W."/>
            <person name="Kamisugi Y."/>
            <person name="Saleh O."/>
            <person name="Blanc G."/>
            <person name="Decker E.L."/>
            <person name="van Gessel N."/>
            <person name="Grimwood J."/>
            <person name="Hayes R.D."/>
            <person name="Graham S.W."/>
            <person name="Gunter L.E."/>
            <person name="McDaniel S.F."/>
            <person name="Hoernstein S.N.W."/>
            <person name="Larsson A."/>
            <person name="Li F.W."/>
            <person name="Perroud P.F."/>
            <person name="Phillips J."/>
            <person name="Ranjan P."/>
            <person name="Rokshar D.S."/>
            <person name="Rothfels C.J."/>
            <person name="Schneider L."/>
            <person name="Shu S."/>
            <person name="Stevenson D.W."/>
            <person name="Thummler F."/>
            <person name="Tillich M."/>
            <person name="Villarreal Aguilar J.C."/>
            <person name="Widiez T."/>
            <person name="Wong G.K."/>
            <person name="Wymore A."/>
            <person name="Zhang Y."/>
            <person name="Zimmer A.D."/>
            <person name="Quatrano R.S."/>
            <person name="Mayer K.F.X."/>
            <person name="Goodstein D."/>
            <person name="Casacuberta J.M."/>
            <person name="Vandepoele K."/>
            <person name="Reski R."/>
            <person name="Cuming A.C."/>
            <person name="Tuskan G.A."/>
            <person name="Maumus F."/>
            <person name="Salse J."/>
            <person name="Schmutz J."/>
            <person name="Rensing S.A."/>
        </authorList>
    </citation>
    <scope>NUCLEOTIDE SEQUENCE [LARGE SCALE GENOMIC DNA]</scope>
    <source>
        <strain evidence="2 3">cv. Gransden 2004</strain>
    </source>
</reference>
<dbReference type="InParanoid" id="A0A2K1IBZ5"/>
<dbReference type="Proteomes" id="UP000006727">
    <property type="component" value="Chromosome 26"/>
</dbReference>
<organism evidence="1">
    <name type="scientific">Physcomitrium patens</name>
    <name type="common">Spreading-leaved earth moss</name>
    <name type="synonym">Physcomitrella patens</name>
    <dbReference type="NCBI Taxonomy" id="3218"/>
    <lineage>
        <taxon>Eukaryota</taxon>
        <taxon>Viridiplantae</taxon>
        <taxon>Streptophyta</taxon>
        <taxon>Embryophyta</taxon>
        <taxon>Bryophyta</taxon>
        <taxon>Bryophytina</taxon>
        <taxon>Bryopsida</taxon>
        <taxon>Funariidae</taxon>
        <taxon>Funariales</taxon>
        <taxon>Funariaceae</taxon>
        <taxon>Physcomitrium</taxon>
    </lineage>
</organism>
<dbReference type="EMBL" id="ABEU02000026">
    <property type="protein sequence ID" value="PNR26786.1"/>
    <property type="molecule type" value="Genomic_DNA"/>
</dbReference>
<sequence>MGQMLNRAGCRLQGNYVLRGELLSLEVEKNGVRKGFELGFCNLYYRCARVEIQERISSTWAICGIGVCNSIEWEVFMKAKLQQFASHRKRDSLDLGFAMCYTALYSASQNTDHDLPALSSVPVSLRPYDSTRSLAYNS</sequence>
<dbReference type="AlphaFoldDB" id="A0A2K1IBZ5"/>
<reference evidence="2" key="3">
    <citation type="submission" date="2020-12" db="UniProtKB">
        <authorList>
            <consortium name="EnsemblPlants"/>
        </authorList>
    </citation>
    <scope>IDENTIFICATION</scope>
</reference>
<accession>A0A2K1IBZ5</accession>
<evidence type="ECO:0000313" key="1">
    <source>
        <dbReference type="EMBL" id="PNR26786.1"/>
    </source>
</evidence>
<dbReference type="EnsemblPlants" id="Pp3c26_5569V3.1">
    <property type="protein sequence ID" value="Pp3c26_5569V3.1"/>
    <property type="gene ID" value="Pp3c26_5569"/>
</dbReference>
<keyword evidence="3" id="KW-1185">Reference proteome</keyword>
<protein>
    <submittedName>
        <fullName evidence="1 2">Uncharacterized protein</fullName>
    </submittedName>
</protein>
<dbReference type="Gramene" id="Pp3c26_5569V3.1">
    <property type="protein sequence ID" value="Pp3c26_5569V3.1"/>
    <property type="gene ID" value="Pp3c26_5569"/>
</dbReference>
<reference evidence="1 3" key="1">
    <citation type="journal article" date="2008" name="Science">
        <title>The Physcomitrella genome reveals evolutionary insights into the conquest of land by plants.</title>
        <authorList>
            <person name="Rensing S."/>
            <person name="Lang D."/>
            <person name="Zimmer A."/>
            <person name="Terry A."/>
            <person name="Salamov A."/>
            <person name="Shapiro H."/>
            <person name="Nishiyama T."/>
            <person name="Perroud P.-F."/>
            <person name="Lindquist E."/>
            <person name="Kamisugi Y."/>
            <person name="Tanahashi T."/>
            <person name="Sakakibara K."/>
            <person name="Fujita T."/>
            <person name="Oishi K."/>
            <person name="Shin-I T."/>
            <person name="Kuroki Y."/>
            <person name="Toyoda A."/>
            <person name="Suzuki Y."/>
            <person name="Hashimoto A."/>
            <person name="Yamaguchi K."/>
            <person name="Sugano A."/>
            <person name="Kohara Y."/>
            <person name="Fujiyama A."/>
            <person name="Anterola A."/>
            <person name="Aoki S."/>
            <person name="Ashton N."/>
            <person name="Barbazuk W.B."/>
            <person name="Barker E."/>
            <person name="Bennetzen J."/>
            <person name="Bezanilla M."/>
            <person name="Blankenship R."/>
            <person name="Cho S.H."/>
            <person name="Dutcher S."/>
            <person name="Estelle M."/>
            <person name="Fawcett J.A."/>
            <person name="Gundlach H."/>
            <person name="Hanada K."/>
            <person name="Heyl A."/>
            <person name="Hicks K.A."/>
            <person name="Hugh J."/>
            <person name="Lohr M."/>
            <person name="Mayer K."/>
            <person name="Melkozernov A."/>
            <person name="Murata T."/>
            <person name="Nelson D."/>
            <person name="Pils B."/>
            <person name="Prigge M."/>
            <person name="Reiss B."/>
            <person name="Renner T."/>
            <person name="Rombauts S."/>
            <person name="Rushton P."/>
            <person name="Sanderfoot A."/>
            <person name="Schween G."/>
            <person name="Shiu S.-H."/>
            <person name="Stueber K."/>
            <person name="Theodoulou F.L."/>
            <person name="Tu H."/>
            <person name="Van de Peer Y."/>
            <person name="Verrier P.J."/>
            <person name="Waters E."/>
            <person name="Wood A."/>
            <person name="Yang L."/>
            <person name="Cove D."/>
            <person name="Cuming A."/>
            <person name="Hasebe M."/>
            <person name="Lucas S."/>
            <person name="Mishler D.B."/>
            <person name="Reski R."/>
            <person name="Grigoriev I."/>
            <person name="Quatrano R.S."/>
            <person name="Boore J.L."/>
        </authorList>
    </citation>
    <scope>NUCLEOTIDE SEQUENCE [LARGE SCALE GENOMIC DNA]</scope>
    <source>
        <strain evidence="2 3">cv. Gransden 2004</strain>
    </source>
</reference>
<evidence type="ECO:0000313" key="2">
    <source>
        <dbReference type="EnsemblPlants" id="Pp3c26_5569V3.1"/>
    </source>
</evidence>